<reference evidence="2 3" key="1">
    <citation type="journal article" date="2020" name="IScience">
        <title>Genome Sequencing of the Endangered Kingdonia uniflora (Circaeasteraceae, Ranunculales) Reveals Potential Mechanisms of Evolutionary Specialization.</title>
        <authorList>
            <person name="Sun Y."/>
            <person name="Deng T."/>
            <person name="Zhang A."/>
            <person name="Moore M.J."/>
            <person name="Landis J.B."/>
            <person name="Lin N."/>
            <person name="Zhang H."/>
            <person name="Zhang X."/>
            <person name="Huang J."/>
            <person name="Zhang X."/>
            <person name="Sun H."/>
            <person name="Wang H."/>
        </authorList>
    </citation>
    <scope>NUCLEOTIDE SEQUENCE [LARGE SCALE GENOMIC DNA]</scope>
    <source>
        <strain evidence="2">TB1705</strain>
        <tissue evidence="2">Leaf</tissue>
    </source>
</reference>
<accession>A0A7J7P5F4</accession>
<dbReference type="Proteomes" id="UP000541444">
    <property type="component" value="Unassembled WGS sequence"/>
</dbReference>
<protein>
    <submittedName>
        <fullName evidence="2">Uncharacterized protein</fullName>
    </submittedName>
</protein>
<feature type="region of interest" description="Disordered" evidence="1">
    <location>
        <begin position="38"/>
        <end position="60"/>
    </location>
</feature>
<proteinExistence type="predicted"/>
<dbReference type="EMBL" id="JACGCM010000250">
    <property type="protein sequence ID" value="KAF6174675.1"/>
    <property type="molecule type" value="Genomic_DNA"/>
</dbReference>
<evidence type="ECO:0000313" key="2">
    <source>
        <dbReference type="EMBL" id="KAF6174675.1"/>
    </source>
</evidence>
<feature type="compositionally biased region" description="Acidic residues" evidence="1">
    <location>
        <begin position="41"/>
        <end position="52"/>
    </location>
</feature>
<comment type="caution">
    <text evidence="2">The sequence shown here is derived from an EMBL/GenBank/DDBJ whole genome shotgun (WGS) entry which is preliminary data.</text>
</comment>
<organism evidence="2 3">
    <name type="scientific">Kingdonia uniflora</name>
    <dbReference type="NCBI Taxonomy" id="39325"/>
    <lineage>
        <taxon>Eukaryota</taxon>
        <taxon>Viridiplantae</taxon>
        <taxon>Streptophyta</taxon>
        <taxon>Embryophyta</taxon>
        <taxon>Tracheophyta</taxon>
        <taxon>Spermatophyta</taxon>
        <taxon>Magnoliopsida</taxon>
        <taxon>Ranunculales</taxon>
        <taxon>Circaeasteraceae</taxon>
        <taxon>Kingdonia</taxon>
    </lineage>
</organism>
<gene>
    <name evidence="2" type="ORF">GIB67_008730</name>
</gene>
<evidence type="ECO:0000256" key="1">
    <source>
        <dbReference type="SAM" id="MobiDB-lite"/>
    </source>
</evidence>
<dbReference type="AlphaFoldDB" id="A0A7J7P5F4"/>
<sequence>MEEGYFMNLFFEEPFNVVDDAINGIDVENSEEVVEVTSENSNEELLNEDANDDAVNGVNPEKDKDVVEIAREENANEESENGTLPSLGMIFESFDGAYNFYNLHVNYVYQIWR</sequence>
<keyword evidence="3" id="KW-1185">Reference proteome</keyword>
<name>A0A7J7P5F4_9MAGN</name>
<evidence type="ECO:0000313" key="3">
    <source>
        <dbReference type="Proteomes" id="UP000541444"/>
    </source>
</evidence>